<dbReference type="Gene3D" id="3.40.50.10140">
    <property type="entry name" value="Toll/interleukin-1 receptor homology (TIR) domain"/>
    <property type="match status" value="1"/>
</dbReference>
<dbReference type="AlphaFoldDB" id="A0A2W4WI16"/>
<dbReference type="GO" id="GO:0007165">
    <property type="term" value="P:signal transduction"/>
    <property type="evidence" value="ECO:0007669"/>
    <property type="project" value="InterPro"/>
</dbReference>
<dbReference type="InterPro" id="IPR000157">
    <property type="entry name" value="TIR_dom"/>
</dbReference>
<protein>
    <recommendedName>
        <fullName evidence="2">TIR domain-containing protein</fullName>
    </recommendedName>
</protein>
<organism evidence="3 4">
    <name type="scientific">Shackletoniella antarctica</name>
    <dbReference type="NCBI Taxonomy" id="268115"/>
    <lineage>
        <taxon>Bacteria</taxon>
        <taxon>Bacillati</taxon>
        <taxon>Cyanobacteriota</taxon>
        <taxon>Cyanophyceae</taxon>
        <taxon>Oculatellales</taxon>
        <taxon>Oculatellaceae</taxon>
        <taxon>Shackletoniella</taxon>
    </lineage>
</organism>
<reference evidence="4" key="1">
    <citation type="submission" date="2018-04" db="EMBL/GenBank/DDBJ databases">
        <authorList>
            <person name="Cornet L."/>
        </authorList>
    </citation>
    <scope>NUCLEOTIDE SEQUENCE [LARGE SCALE GENOMIC DNA]</scope>
</reference>
<reference evidence="3 4" key="2">
    <citation type="submission" date="2018-06" db="EMBL/GenBank/DDBJ databases">
        <title>Metagenomic assembly of (sub)arctic Cyanobacteria and their associated microbiome from non-axenic cultures.</title>
        <authorList>
            <person name="Baurain D."/>
        </authorList>
    </citation>
    <scope>NUCLEOTIDE SEQUENCE [LARGE SCALE GENOMIC DNA]</scope>
    <source>
        <strain evidence="3">ULC041bin1</strain>
    </source>
</reference>
<sequence length="174" mass="19553">MPPSFSKPARLQDVLEPCSIFGKNHTNPPASPPIPSIFISYRISDSADITGRIYERLADHFGPETIFRDVQSILLGIDFQDYINSTLQDCQVMVAVVGAQWLTAVDADGDRRLDRPDAWVRLEIATALNRDIPVIPLLVGNAWLPKAEDPPDGAKHRYRDRHLRPHLPEPDPTR</sequence>
<evidence type="ECO:0000259" key="2">
    <source>
        <dbReference type="Pfam" id="PF13676"/>
    </source>
</evidence>
<evidence type="ECO:0000313" key="3">
    <source>
        <dbReference type="EMBL" id="PZO42827.1"/>
    </source>
</evidence>
<feature type="compositionally biased region" description="Basic residues" evidence="1">
    <location>
        <begin position="156"/>
        <end position="165"/>
    </location>
</feature>
<comment type="caution">
    <text evidence="3">The sequence shown here is derived from an EMBL/GenBank/DDBJ whole genome shotgun (WGS) entry which is preliminary data.</text>
</comment>
<dbReference type="SUPFAM" id="SSF52200">
    <property type="entry name" value="Toll/Interleukin receptor TIR domain"/>
    <property type="match status" value="1"/>
</dbReference>
<evidence type="ECO:0000313" key="4">
    <source>
        <dbReference type="Proteomes" id="UP000249081"/>
    </source>
</evidence>
<feature type="domain" description="TIR" evidence="2">
    <location>
        <begin position="37"/>
        <end position="150"/>
    </location>
</feature>
<accession>A0A2W4WI16</accession>
<proteinExistence type="predicted"/>
<feature type="region of interest" description="Disordered" evidence="1">
    <location>
        <begin position="149"/>
        <end position="174"/>
    </location>
</feature>
<dbReference type="EMBL" id="QBMN01000041">
    <property type="protein sequence ID" value="PZO42827.1"/>
    <property type="molecule type" value="Genomic_DNA"/>
</dbReference>
<gene>
    <name evidence="3" type="ORF">DCF17_07790</name>
</gene>
<dbReference type="InterPro" id="IPR035897">
    <property type="entry name" value="Toll_tir_struct_dom_sf"/>
</dbReference>
<name>A0A2W4WI16_9CYAN</name>
<dbReference type="Proteomes" id="UP000249081">
    <property type="component" value="Unassembled WGS sequence"/>
</dbReference>
<dbReference type="Pfam" id="PF13676">
    <property type="entry name" value="TIR_2"/>
    <property type="match status" value="1"/>
</dbReference>
<evidence type="ECO:0000256" key="1">
    <source>
        <dbReference type="SAM" id="MobiDB-lite"/>
    </source>
</evidence>